<keyword evidence="7" id="KW-0770">Synapse</keyword>
<dbReference type="GO" id="GO:1904315">
    <property type="term" value="F:transmitter-gated monoatomic ion channel activity involved in regulation of postsynaptic membrane potential"/>
    <property type="evidence" value="ECO:0000318"/>
    <property type="project" value="GO_Central"/>
</dbReference>
<dbReference type="InterPro" id="IPR006029">
    <property type="entry name" value="Neurotrans-gated_channel_TM"/>
</dbReference>
<dbReference type="Pfam" id="PF02932">
    <property type="entry name" value="Neur_chan_memb"/>
    <property type="match status" value="1"/>
</dbReference>
<dbReference type="InterPro" id="IPR023780">
    <property type="entry name" value="Chromo_domain"/>
</dbReference>
<dbReference type="Proteomes" id="UP000186698">
    <property type="component" value="Chromosome 5L"/>
</dbReference>
<dbReference type="GO" id="GO:0034220">
    <property type="term" value="P:monoatomic ion transmembrane transport"/>
    <property type="evidence" value="ECO:0000318"/>
    <property type="project" value="GO_Central"/>
</dbReference>
<proteinExistence type="inferred from homology"/>
<evidence type="ECO:0000256" key="11">
    <source>
        <dbReference type="ARBA" id="ARBA00023170"/>
    </source>
</evidence>
<name>A0A8J1KQW5_XENLA</name>
<dbReference type="GO" id="GO:0140227">
    <property type="term" value="P:serotonin-gated cation-selective signaling pathway"/>
    <property type="evidence" value="ECO:0000318"/>
    <property type="project" value="GO_Central"/>
</dbReference>
<dbReference type="InterPro" id="IPR056924">
    <property type="entry name" value="SH3_Tf2-1"/>
</dbReference>
<keyword evidence="23" id="KW-1185">Reference proteome</keyword>
<organism evidence="23 24">
    <name type="scientific">Xenopus laevis</name>
    <name type="common">African clawed frog</name>
    <dbReference type="NCBI Taxonomy" id="8355"/>
    <lineage>
        <taxon>Eukaryota</taxon>
        <taxon>Metazoa</taxon>
        <taxon>Chordata</taxon>
        <taxon>Craniata</taxon>
        <taxon>Vertebrata</taxon>
        <taxon>Euteleostomi</taxon>
        <taxon>Amphibia</taxon>
        <taxon>Batrachia</taxon>
        <taxon>Anura</taxon>
        <taxon>Pipoidea</taxon>
        <taxon>Pipidae</taxon>
        <taxon>Xenopodinae</taxon>
        <taxon>Xenopus</taxon>
        <taxon>Xenopus</taxon>
    </lineage>
</organism>
<dbReference type="OrthoDB" id="6097796at2759"/>
<dbReference type="Gene3D" id="2.40.50.40">
    <property type="match status" value="1"/>
</dbReference>
<evidence type="ECO:0000256" key="8">
    <source>
        <dbReference type="ARBA" id="ARBA00023065"/>
    </source>
</evidence>
<keyword evidence="9 21" id="KW-0472">Membrane</keyword>
<comment type="subcellular location">
    <subcellularLocation>
        <location evidence="1">Nucleus</location>
    </subcellularLocation>
    <subcellularLocation>
        <location evidence="16">Postsynaptic cell membrane</location>
        <topology evidence="16">Multi-pass membrane protein</topology>
    </subcellularLocation>
</comment>
<evidence type="ECO:0000256" key="3">
    <source>
        <dbReference type="ARBA" id="ARBA00022475"/>
    </source>
</evidence>
<dbReference type="InterPro" id="IPR049944">
    <property type="entry name" value="LGIC_TM_5-HT3"/>
</dbReference>
<evidence type="ECO:0000256" key="16">
    <source>
        <dbReference type="ARBA" id="ARBA00034104"/>
    </source>
</evidence>
<dbReference type="InterPro" id="IPR016197">
    <property type="entry name" value="Chromo-like_dom_sf"/>
</dbReference>
<keyword evidence="13" id="KW-0628">Postsynaptic cell membrane</keyword>
<evidence type="ECO:0000256" key="18">
    <source>
        <dbReference type="ARBA" id="ARBA00036239"/>
    </source>
</evidence>
<keyword evidence="8 21" id="KW-0406">Ion transport</keyword>
<dbReference type="InterPro" id="IPR006202">
    <property type="entry name" value="Neur_chan_lig-bd"/>
</dbReference>
<dbReference type="Gene3D" id="1.20.58.390">
    <property type="entry name" value="Neurotransmitter-gated ion-channel transmembrane domain"/>
    <property type="match status" value="1"/>
</dbReference>
<dbReference type="InterPro" id="IPR038050">
    <property type="entry name" value="Neuro_actylchol_rec"/>
</dbReference>
<dbReference type="GO" id="GO:0045211">
    <property type="term" value="C:postsynaptic membrane"/>
    <property type="evidence" value="ECO:0007669"/>
    <property type="project" value="UniProtKB-SubCell"/>
</dbReference>
<dbReference type="SUPFAM" id="SSF63712">
    <property type="entry name" value="Nicotinic receptor ligand binding domain-like"/>
    <property type="match status" value="1"/>
</dbReference>
<dbReference type="GO" id="GO:1902495">
    <property type="term" value="C:transmembrane transporter complex"/>
    <property type="evidence" value="ECO:0000318"/>
    <property type="project" value="GO_Central"/>
</dbReference>
<dbReference type="Pfam" id="PF02931">
    <property type="entry name" value="Neur_chan_LBD"/>
    <property type="match status" value="1"/>
</dbReference>
<dbReference type="GO" id="GO:0005886">
    <property type="term" value="C:plasma membrane"/>
    <property type="evidence" value="ECO:0000318"/>
    <property type="project" value="GO_Central"/>
</dbReference>
<dbReference type="FunFam" id="2.70.170.10:FF:000017">
    <property type="entry name" value="5-hydroxytryptamine receptor 3A"/>
    <property type="match status" value="1"/>
</dbReference>
<sequence>MAIWLAVASNLEKSSLVQKRFADKRRVSSPQYAPGDKVWLSTRNIRLKVPTPKLGPKFIGPFPVIEVINPVAVRLQLPPEMRIPNVFHVSLLKPAVPGSSSSSPAPVLVDGHQEFEVKQILDSRFSRGTLQYLIEWKGFGPEECSWIKNSDVHAPALVLSSTGHLIKGAFNCTGDQTDFLDSFRQVFLRKAFRPVRDLNHPTLVNISITVYAILGVNEKDQLLTSFLWLTMVWFNEFAEWEPELCGGIQNISVPAEEMWIPDIFVLQFVDEDKSPHLPYLLVDHTGRVRFLKPLRVVSSCNLSIFRFPFDIQNCTLTFGSFLDSVQHIKLGLLMPMDNIEKLSRDALTSQGEWELVKTESFFADETFDLVTFNIIVKRRPILYVVNLLIPSAFLMLIDVLSFNLPPHTVDRASFKMTLLLGYTVFLLILNDLLPATSSGTPLIGIYFSLCLALLVIGLLETVFVMNILHRGSSKCPAVPIWVRTLVLHYLARLVCYKKLDQFEPESLNNSFISETAKHGKNINTQLSQEEPTQGGLQTQLFLRNISNDLHSMRSLMEGYFEQQEMAEEWLRIGLILDTLVYRMYLLFMLVYAVILGATWGTWYNV</sequence>
<evidence type="ECO:0000256" key="9">
    <source>
        <dbReference type="ARBA" id="ARBA00023136"/>
    </source>
</evidence>
<evidence type="ECO:0000256" key="14">
    <source>
        <dbReference type="ARBA" id="ARBA00023286"/>
    </source>
</evidence>
<comment type="catalytic activity">
    <reaction evidence="18">
        <text>Na(+)(in) = Na(+)(out)</text>
        <dbReference type="Rhea" id="RHEA:34963"/>
        <dbReference type="ChEBI" id="CHEBI:29101"/>
    </reaction>
</comment>
<dbReference type="InterPro" id="IPR006201">
    <property type="entry name" value="Neur_channel"/>
</dbReference>
<dbReference type="GeneID" id="108716192"/>
<evidence type="ECO:0000256" key="15">
    <source>
        <dbReference type="ARBA" id="ARBA00023303"/>
    </source>
</evidence>
<comment type="catalytic activity">
    <reaction evidence="17">
        <text>K(+)(in) = K(+)(out)</text>
        <dbReference type="Rhea" id="RHEA:29463"/>
        <dbReference type="ChEBI" id="CHEBI:29103"/>
    </reaction>
</comment>
<dbReference type="InterPro" id="IPR000953">
    <property type="entry name" value="Chromo/chromo_shadow_dom"/>
</dbReference>
<evidence type="ECO:0000256" key="6">
    <source>
        <dbReference type="ARBA" id="ARBA00022989"/>
    </source>
</evidence>
<dbReference type="InterPro" id="IPR018000">
    <property type="entry name" value="Neurotransmitter_ion_chnl_CS"/>
</dbReference>
<dbReference type="InterPro" id="IPR036734">
    <property type="entry name" value="Neur_chan_lig-bd_sf"/>
</dbReference>
<feature type="domain" description="Chromo" evidence="22">
    <location>
        <begin position="115"/>
        <end position="158"/>
    </location>
</feature>
<evidence type="ECO:0000256" key="10">
    <source>
        <dbReference type="ARBA" id="ARBA00023157"/>
    </source>
</evidence>
<evidence type="ECO:0000256" key="4">
    <source>
        <dbReference type="ARBA" id="ARBA00022692"/>
    </source>
</evidence>
<keyword evidence="11 24" id="KW-0675">Receptor</keyword>
<feature type="transmembrane region" description="Helical" evidence="21">
    <location>
        <begin position="445"/>
        <end position="468"/>
    </location>
</feature>
<evidence type="ECO:0000256" key="2">
    <source>
        <dbReference type="ARBA" id="ARBA00022448"/>
    </source>
</evidence>
<dbReference type="GO" id="GO:0042391">
    <property type="term" value="P:regulation of membrane potential"/>
    <property type="evidence" value="ECO:0000318"/>
    <property type="project" value="GO_Central"/>
</dbReference>
<keyword evidence="3" id="KW-1003">Cell membrane</keyword>
<keyword evidence="12" id="KW-0325">Glycoprotein</keyword>
<gene>
    <name evidence="24" type="primary">htr3c.L</name>
</gene>
<dbReference type="SUPFAM" id="SSF54160">
    <property type="entry name" value="Chromo domain-like"/>
    <property type="match status" value="1"/>
</dbReference>
<feature type="transmembrane region" description="Helical" evidence="21">
    <location>
        <begin position="579"/>
        <end position="602"/>
    </location>
</feature>
<dbReference type="Pfam" id="PF24626">
    <property type="entry name" value="SH3_Tf2-1"/>
    <property type="match status" value="1"/>
</dbReference>
<dbReference type="PROSITE" id="PS00236">
    <property type="entry name" value="NEUROTR_ION_CHANNEL"/>
    <property type="match status" value="1"/>
</dbReference>
<dbReference type="CDD" id="cd19013">
    <property type="entry name" value="LGIC_ECD_5-HT3C_E"/>
    <property type="match status" value="1"/>
</dbReference>
<dbReference type="GO" id="GO:0005231">
    <property type="term" value="F:excitatory extracellular ligand-gated monoatomic ion channel activity"/>
    <property type="evidence" value="ECO:0000318"/>
    <property type="project" value="GO_Central"/>
</dbReference>
<keyword evidence="15 21" id="KW-0407">Ion channel</keyword>
<dbReference type="PROSITE" id="PS50013">
    <property type="entry name" value="CHROMO_2"/>
    <property type="match status" value="1"/>
</dbReference>
<dbReference type="PRINTS" id="PR00252">
    <property type="entry name" value="NRIONCHANNEL"/>
</dbReference>
<dbReference type="CDD" id="cd19063">
    <property type="entry name" value="LGIC_TM_5-HT3"/>
    <property type="match status" value="1"/>
</dbReference>
<dbReference type="PANTHER" id="PTHR18945">
    <property type="entry name" value="NEUROTRANSMITTER GATED ION CHANNEL"/>
    <property type="match status" value="1"/>
</dbReference>
<dbReference type="GO" id="GO:0022850">
    <property type="term" value="F:serotonin-gated monoatomic cation channel activity"/>
    <property type="evidence" value="ECO:0000318"/>
    <property type="project" value="GO_Central"/>
</dbReference>
<feature type="transmembrane region" description="Helical" evidence="21">
    <location>
        <begin position="416"/>
        <end position="433"/>
    </location>
</feature>
<dbReference type="KEGG" id="xla:108716192"/>
<comment type="similarity">
    <text evidence="21">Belongs to the ligand-gated ion channel (TC 1.A.9) family.</text>
</comment>
<feature type="transmembrane region" description="Helical" evidence="21">
    <location>
        <begin position="381"/>
        <end position="404"/>
    </location>
</feature>
<reference evidence="24" key="1">
    <citation type="submission" date="2025-08" db="UniProtKB">
        <authorList>
            <consortium name="RefSeq"/>
        </authorList>
    </citation>
    <scope>IDENTIFICATION</scope>
    <source>
        <strain evidence="24">J_2021</strain>
        <tissue evidence="24">Erythrocytes</tissue>
    </source>
</reference>
<evidence type="ECO:0000313" key="23">
    <source>
        <dbReference type="Proteomes" id="UP000186698"/>
    </source>
</evidence>
<accession>A0A8J1KQW5</accession>
<dbReference type="GO" id="GO:0045202">
    <property type="term" value="C:synapse"/>
    <property type="evidence" value="ECO:0000318"/>
    <property type="project" value="GO_Central"/>
</dbReference>
<protein>
    <submittedName>
        <fullName evidence="24">5-hydroxytryptamine receptor 3A</fullName>
    </submittedName>
</protein>
<dbReference type="GO" id="GO:0043005">
    <property type="term" value="C:neuron projection"/>
    <property type="evidence" value="ECO:0000318"/>
    <property type="project" value="GO_Central"/>
</dbReference>
<evidence type="ECO:0000256" key="13">
    <source>
        <dbReference type="ARBA" id="ARBA00023257"/>
    </source>
</evidence>
<dbReference type="CTD" id="108716192"/>
<dbReference type="Pfam" id="PF00385">
    <property type="entry name" value="Chromo"/>
    <property type="match status" value="1"/>
</dbReference>
<keyword evidence="5" id="KW-0732">Signal</keyword>
<dbReference type="Gene3D" id="2.70.170.10">
    <property type="entry name" value="Neurotransmitter-gated ion-channel ligand-binding domain"/>
    <property type="match status" value="1"/>
</dbReference>
<comment type="catalytic activity">
    <reaction evidence="19">
        <text>Ca(2+)(in) = Ca(2+)(out)</text>
        <dbReference type="Rhea" id="RHEA:29671"/>
        <dbReference type="ChEBI" id="CHEBI:29108"/>
    </reaction>
</comment>
<evidence type="ECO:0000256" key="1">
    <source>
        <dbReference type="ARBA" id="ARBA00004123"/>
    </source>
</evidence>
<keyword evidence="10" id="KW-1015">Disulfide bond</keyword>
<evidence type="ECO:0000256" key="21">
    <source>
        <dbReference type="RuleBase" id="RU000687"/>
    </source>
</evidence>
<dbReference type="GO" id="GO:0005634">
    <property type="term" value="C:nucleus"/>
    <property type="evidence" value="ECO:0007669"/>
    <property type="project" value="UniProtKB-SubCell"/>
</dbReference>
<keyword evidence="14" id="KW-1071">Ligand-gated ion channel</keyword>
<keyword evidence="4 21" id="KW-0812">Transmembrane</keyword>
<keyword evidence="2 21" id="KW-0813">Transport</keyword>
<dbReference type="InterPro" id="IPR036719">
    <property type="entry name" value="Neuro-gated_channel_TM_sf"/>
</dbReference>
<dbReference type="FunFam" id="1.20.58.390:FF:000080">
    <property type="entry name" value="5-hydroxytryptamine (serotonin) receptor 3C, ionotropic"/>
    <property type="match status" value="1"/>
</dbReference>
<dbReference type="SMART" id="SM00298">
    <property type="entry name" value="CHROMO"/>
    <property type="match status" value="1"/>
</dbReference>
<evidence type="ECO:0000256" key="20">
    <source>
        <dbReference type="ARBA" id="ARBA00037540"/>
    </source>
</evidence>
<dbReference type="GO" id="GO:0007268">
    <property type="term" value="P:chemical synaptic transmission"/>
    <property type="evidence" value="ECO:0000318"/>
    <property type="project" value="GO_Central"/>
</dbReference>
<evidence type="ECO:0000256" key="17">
    <source>
        <dbReference type="ARBA" id="ARBA00034430"/>
    </source>
</evidence>
<evidence type="ECO:0000256" key="12">
    <source>
        <dbReference type="ARBA" id="ARBA00023180"/>
    </source>
</evidence>
<evidence type="ECO:0000256" key="19">
    <source>
        <dbReference type="ARBA" id="ARBA00036634"/>
    </source>
</evidence>
<dbReference type="AlphaFoldDB" id="A0A8J1KQW5"/>
<evidence type="ECO:0000259" key="22">
    <source>
        <dbReference type="PROSITE" id="PS50013"/>
    </source>
</evidence>
<evidence type="ECO:0000256" key="5">
    <source>
        <dbReference type="ARBA" id="ARBA00022729"/>
    </source>
</evidence>
<evidence type="ECO:0000256" key="7">
    <source>
        <dbReference type="ARBA" id="ARBA00023018"/>
    </source>
</evidence>
<dbReference type="SUPFAM" id="SSF90112">
    <property type="entry name" value="Neurotransmitter-gated ion-channel transmembrane pore"/>
    <property type="match status" value="1"/>
</dbReference>
<keyword evidence="6 21" id="KW-1133">Transmembrane helix</keyword>
<dbReference type="RefSeq" id="XP_041419706.1">
    <property type="nucleotide sequence ID" value="XM_041563772.1"/>
</dbReference>
<comment type="function">
    <text evidence="20">Forms serotonin (5-hydroxytryptamine/5-HT3)-activated cation-selective channel complexes, which when activated cause fast, depolarizing responses in neurons.</text>
</comment>
<evidence type="ECO:0000313" key="24">
    <source>
        <dbReference type="RefSeq" id="XP_041419706.1"/>
    </source>
</evidence>